<name>A0A4D7ARF6_9HYPH</name>
<dbReference type="Proteomes" id="UP000298781">
    <property type="component" value="Chromosome"/>
</dbReference>
<evidence type="ECO:0000313" key="2">
    <source>
        <dbReference type="Proteomes" id="UP000298781"/>
    </source>
</evidence>
<dbReference type="KEGG" id="pstg:E8M01_06605"/>
<evidence type="ECO:0008006" key="3">
    <source>
        <dbReference type="Google" id="ProtNLM"/>
    </source>
</evidence>
<reference evidence="1 2" key="1">
    <citation type="submission" date="2019-04" db="EMBL/GenBank/DDBJ databases">
        <title>Phreatobacter aquaticus sp. nov.</title>
        <authorList>
            <person name="Choi A."/>
        </authorList>
    </citation>
    <scope>NUCLEOTIDE SEQUENCE [LARGE SCALE GENOMIC DNA]</scope>
    <source>
        <strain evidence="1 2">KCTC 52518</strain>
    </source>
</reference>
<dbReference type="Pfam" id="PF14350">
    <property type="entry name" value="Beta_protein"/>
    <property type="match status" value="1"/>
</dbReference>
<protein>
    <recommendedName>
        <fullName evidence="3">Beta protein</fullName>
    </recommendedName>
</protein>
<keyword evidence="2" id="KW-1185">Reference proteome</keyword>
<gene>
    <name evidence="1" type="ORF">E8M01_06605</name>
</gene>
<dbReference type="OrthoDB" id="1492299at2"/>
<organism evidence="1 2">
    <name type="scientific">Phreatobacter stygius</name>
    <dbReference type="NCBI Taxonomy" id="1940610"/>
    <lineage>
        <taxon>Bacteria</taxon>
        <taxon>Pseudomonadati</taxon>
        <taxon>Pseudomonadota</taxon>
        <taxon>Alphaproteobacteria</taxon>
        <taxon>Hyphomicrobiales</taxon>
        <taxon>Phreatobacteraceae</taxon>
        <taxon>Phreatobacter</taxon>
    </lineage>
</organism>
<accession>A0A4D7ARF6</accession>
<dbReference type="AlphaFoldDB" id="A0A4D7ARF6"/>
<evidence type="ECO:0000313" key="1">
    <source>
        <dbReference type="EMBL" id="QCI63944.1"/>
    </source>
</evidence>
<dbReference type="InterPro" id="IPR025683">
    <property type="entry name" value="Protein_beta"/>
</dbReference>
<dbReference type="RefSeq" id="WP_136959400.1">
    <property type="nucleotide sequence ID" value="NZ_CP039690.1"/>
</dbReference>
<proteinExistence type="predicted"/>
<dbReference type="EMBL" id="CP039690">
    <property type="protein sequence ID" value="QCI63944.1"/>
    <property type="molecule type" value="Genomic_DNA"/>
</dbReference>
<sequence>MIVTPDSYVPSLRWRQGEYQALASLSDVAKSRVIPFIVIPEIEFDFEEWCDKKTMQEHLEPFPRRFKDKWGMRPAWIDIHPKVQSQKMDDGKLPIAYVFDELSVLGNKAVPVTSLDATAAINAAVAKIVKRDGRGLGLRLRIEHVMKPGCKTALDALILASGVTPDQVDLIVDLGAPNYQPYTDFADALIYALSLLGDLSVFRSYVLMGSAYPETVPLDKPGGELPRHDWLFYKTFVGMLGPSMRVPNYGDYTIVNPEFTPKDMRLIKAGGKVVYTLPASWFIRKGGAFRDSPTQMHDHCKTIVSSGNFRGASFSDGDSYIDQCAKHLKGPSTLSYWKRVAINHHITHVLDDLAMTALAA</sequence>